<proteinExistence type="predicted"/>
<comment type="caution">
    <text evidence="2">The sequence shown here is derived from an EMBL/GenBank/DDBJ whole genome shotgun (WGS) entry which is preliminary data.</text>
</comment>
<sequence length="109" mass="13103">MPPLEDRPKMSLQMWAALKSRIMRERQGKRSHQEADEAIKRTRPDPEWMRRASEMTLEEVRHETQRYEKRLRELKQEKQQLQMQLREVLRKEANGRRAPHGDVSDVDAA</sequence>
<reference evidence="2" key="1">
    <citation type="journal article" date="2020" name="Cell">
        <title>Large-Scale Comparative Analyses of Tick Genomes Elucidate Their Genetic Diversity and Vector Capacities.</title>
        <authorList>
            <consortium name="Tick Genome and Microbiome Consortium (TIGMIC)"/>
            <person name="Jia N."/>
            <person name="Wang J."/>
            <person name="Shi W."/>
            <person name="Du L."/>
            <person name="Sun Y."/>
            <person name="Zhan W."/>
            <person name="Jiang J.F."/>
            <person name="Wang Q."/>
            <person name="Zhang B."/>
            <person name="Ji P."/>
            <person name="Bell-Sakyi L."/>
            <person name="Cui X.M."/>
            <person name="Yuan T.T."/>
            <person name="Jiang B.G."/>
            <person name="Yang W.F."/>
            <person name="Lam T.T."/>
            <person name="Chang Q.C."/>
            <person name="Ding S.J."/>
            <person name="Wang X.J."/>
            <person name="Zhu J.G."/>
            <person name="Ruan X.D."/>
            <person name="Zhao L."/>
            <person name="Wei J.T."/>
            <person name="Ye R.Z."/>
            <person name="Que T.C."/>
            <person name="Du C.H."/>
            <person name="Zhou Y.H."/>
            <person name="Cheng J.X."/>
            <person name="Dai P.F."/>
            <person name="Guo W.B."/>
            <person name="Han X.H."/>
            <person name="Huang E.J."/>
            <person name="Li L.F."/>
            <person name="Wei W."/>
            <person name="Gao Y.C."/>
            <person name="Liu J.Z."/>
            <person name="Shao H.Z."/>
            <person name="Wang X."/>
            <person name="Wang C.C."/>
            <person name="Yang T.C."/>
            <person name="Huo Q.B."/>
            <person name="Li W."/>
            <person name="Chen H.Y."/>
            <person name="Chen S.E."/>
            <person name="Zhou L.G."/>
            <person name="Ni X.B."/>
            <person name="Tian J.H."/>
            <person name="Sheng Y."/>
            <person name="Liu T."/>
            <person name="Pan Y.S."/>
            <person name="Xia L.Y."/>
            <person name="Li J."/>
            <person name="Zhao F."/>
            <person name="Cao W.C."/>
        </authorList>
    </citation>
    <scope>NUCLEOTIDE SEQUENCE</scope>
    <source>
        <strain evidence="2">Rsan-2018</strain>
    </source>
</reference>
<dbReference type="Proteomes" id="UP000821837">
    <property type="component" value="Unassembled WGS sequence"/>
</dbReference>
<feature type="region of interest" description="Disordered" evidence="1">
    <location>
        <begin position="24"/>
        <end position="47"/>
    </location>
</feature>
<feature type="compositionally biased region" description="Basic and acidic residues" evidence="1">
    <location>
        <begin position="89"/>
        <end position="103"/>
    </location>
</feature>
<dbReference type="GO" id="GO:0005667">
    <property type="term" value="C:transcription regulator complex"/>
    <property type="evidence" value="ECO:0007669"/>
    <property type="project" value="TreeGrafter"/>
</dbReference>
<reference evidence="2" key="2">
    <citation type="submission" date="2021-09" db="EMBL/GenBank/DDBJ databases">
        <authorList>
            <person name="Jia N."/>
            <person name="Wang J."/>
            <person name="Shi W."/>
            <person name="Du L."/>
            <person name="Sun Y."/>
            <person name="Zhan W."/>
            <person name="Jiang J."/>
            <person name="Wang Q."/>
            <person name="Zhang B."/>
            <person name="Ji P."/>
            <person name="Sakyi L.B."/>
            <person name="Cui X."/>
            <person name="Yuan T."/>
            <person name="Jiang B."/>
            <person name="Yang W."/>
            <person name="Lam T.T.-Y."/>
            <person name="Chang Q."/>
            <person name="Ding S."/>
            <person name="Wang X."/>
            <person name="Zhu J."/>
            <person name="Ruan X."/>
            <person name="Zhao L."/>
            <person name="Wei J."/>
            <person name="Que T."/>
            <person name="Du C."/>
            <person name="Cheng J."/>
            <person name="Dai P."/>
            <person name="Han X."/>
            <person name="Huang E."/>
            <person name="Gao Y."/>
            <person name="Liu J."/>
            <person name="Shao H."/>
            <person name="Ye R."/>
            <person name="Li L."/>
            <person name="Wei W."/>
            <person name="Wang X."/>
            <person name="Wang C."/>
            <person name="Huo Q."/>
            <person name="Li W."/>
            <person name="Guo W."/>
            <person name="Chen H."/>
            <person name="Chen S."/>
            <person name="Zhou L."/>
            <person name="Zhou L."/>
            <person name="Ni X."/>
            <person name="Tian J."/>
            <person name="Zhou Y."/>
            <person name="Sheng Y."/>
            <person name="Liu T."/>
            <person name="Pan Y."/>
            <person name="Xia L."/>
            <person name="Li J."/>
            <person name="Zhao F."/>
            <person name="Cao W."/>
        </authorList>
    </citation>
    <scope>NUCLEOTIDE SEQUENCE</scope>
    <source>
        <strain evidence="2">Rsan-2018</strain>
        <tissue evidence="2">Larvae</tissue>
    </source>
</reference>
<dbReference type="PANTHER" id="PTHR22654">
    <property type="entry name" value="G PROTEIN PATHWAY SUPPRESSOR 2"/>
    <property type="match status" value="1"/>
</dbReference>
<evidence type="ECO:0000313" key="3">
    <source>
        <dbReference type="Proteomes" id="UP000821837"/>
    </source>
</evidence>
<organism evidence="2 3">
    <name type="scientific">Rhipicephalus sanguineus</name>
    <name type="common">Brown dog tick</name>
    <name type="synonym">Ixodes sanguineus</name>
    <dbReference type="NCBI Taxonomy" id="34632"/>
    <lineage>
        <taxon>Eukaryota</taxon>
        <taxon>Metazoa</taxon>
        <taxon>Ecdysozoa</taxon>
        <taxon>Arthropoda</taxon>
        <taxon>Chelicerata</taxon>
        <taxon>Arachnida</taxon>
        <taxon>Acari</taxon>
        <taxon>Parasitiformes</taxon>
        <taxon>Ixodida</taxon>
        <taxon>Ixodoidea</taxon>
        <taxon>Ixodidae</taxon>
        <taxon>Rhipicephalinae</taxon>
        <taxon>Rhipicephalus</taxon>
        <taxon>Rhipicephalus</taxon>
    </lineage>
</organism>
<dbReference type="PANTHER" id="PTHR22654:SF2">
    <property type="entry name" value="G PROTEIN PATHWAY SUPPRESSOR 2"/>
    <property type="match status" value="1"/>
</dbReference>
<evidence type="ECO:0000256" key="1">
    <source>
        <dbReference type="SAM" id="MobiDB-lite"/>
    </source>
</evidence>
<gene>
    <name evidence="2" type="ORF">HPB52_001874</name>
</gene>
<dbReference type="InterPro" id="IPR026094">
    <property type="entry name" value="GPS2"/>
</dbReference>
<protein>
    <submittedName>
        <fullName evidence="2">Uncharacterized protein</fullName>
    </submittedName>
</protein>
<accession>A0A9D4Q4D5</accession>
<feature type="region of interest" description="Disordered" evidence="1">
    <location>
        <begin position="89"/>
        <end position="109"/>
    </location>
</feature>
<dbReference type="GO" id="GO:0006357">
    <property type="term" value="P:regulation of transcription by RNA polymerase II"/>
    <property type="evidence" value="ECO:0007669"/>
    <property type="project" value="TreeGrafter"/>
</dbReference>
<dbReference type="Pfam" id="PF15991">
    <property type="entry name" value="G_path_suppress"/>
    <property type="match status" value="1"/>
</dbReference>
<dbReference type="AlphaFoldDB" id="A0A9D4Q4D5"/>
<name>A0A9D4Q4D5_RHISA</name>
<dbReference type="GO" id="GO:0003712">
    <property type="term" value="F:transcription coregulator activity"/>
    <property type="evidence" value="ECO:0007669"/>
    <property type="project" value="TreeGrafter"/>
</dbReference>
<evidence type="ECO:0000313" key="2">
    <source>
        <dbReference type="EMBL" id="KAH7967717.1"/>
    </source>
</evidence>
<keyword evidence="3" id="KW-1185">Reference proteome</keyword>
<dbReference type="VEuPathDB" id="VectorBase:RSAN_036839"/>
<dbReference type="EMBL" id="JABSTV010001248">
    <property type="protein sequence ID" value="KAH7967717.1"/>
    <property type="molecule type" value="Genomic_DNA"/>
</dbReference>